<gene>
    <name evidence="9" type="ORF">ACFQ19_16800</name>
</gene>
<comment type="similarity">
    <text evidence="1">Belongs to the UPF0122 family.</text>
</comment>
<evidence type="ECO:0000256" key="2">
    <source>
        <dbReference type="ARBA" id="ARBA00010641"/>
    </source>
</evidence>
<dbReference type="RefSeq" id="WP_379593815.1">
    <property type="nucleotide sequence ID" value="NZ_JBHTKK010000026.1"/>
</dbReference>
<dbReference type="EMBL" id="JBHTKK010000026">
    <property type="protein sequence ID" value="MFD1067669.1"/>
    <property type="molecule type" value="Genomic_DNA"/>
</dbReference>
<evidence type="ECO:0000256" key="6">
    <source>
        <dbReference type="ARBA" id="ARBA00023163"/>
    </source>
</evidence>
<dbReference type="PANTHER" id="PTHR43133">
    <property type="entry name" value="RNA POLYMERASE ECF-TYPE SIGMA FACTO"/>
    <property type="match status" value="1"/>
</dbReference>
<dbReference type="SUPFAM" id="SSF88659">
    <property type="entry name" value="Sigma3 and sigma4 domains of RNA polymerase sigma factors"/>
    <property type="match status" value="1"/>
</dbReference>
<evidence type="ECO:0000256" key="7">
    <source>
        <dbReference type="ARBA" id="ARBA00024764"/>
    </source>
</evidence>
<keyword evidence="3" id="KW-0805">Transcription regulation</keyword>
<dbReference type="NCBIfam" id="TIGR02937">
    <property type="entry name" value="sigma70-ECF"/>
    <property type="match status" value="1"/>
</dbReference>
<organism evidence="9 10">
    <name type="scientific">Oceanobacillus locisalsi</name>
    <dbReference type="NCBI Taxonomy" id="546107"/>
    <lineage>
        <taxon>Bacteria</taxon>
        <taxon>Bacillati</taxon>
        <taxon>Bacillota</taxon>
        <taxon>Bacilli</taxon>
        <taxon>Bacillales</taxon>
        <taxon>Bacillaceae</taxon>
        <taxon>Oceanobacillus</taxon>
    </lineage>
</organism>
<evidence type="ECO:0000256" key="5">
    <source>
        <dbReference type="ARBA" id="ARBA00023125"/>
    </source>
</evidence>
<keyword evidence="5" id="KW-0238">DNA-binding</keyword>
<dbReference type="Gene3D" id="1.10.10.10">
    <property type="entry name" value="Winged helix-like DNA-binding domain superfamily/Winged helix DNA-binding domain"/>
    <property type="match status" value="1"/>
</dbReference>
<dbReference type="Gene3D" id="1.10.1740.10">
    <property type="match status" value="1"/>
</dbReference>
<dbReference type="InterPro" id="IPR007394">
    <property type="entry name" value="UPF0122"/>
</dbReference>
<dbReference type="SUPFAM" id="SSF88946">
    <property type="entry name" value="Sigma2 domain of RNA polymerase sigma factors"/>
    <property type="match status" value="1"/>
</dbReference>
<dbReference type="Pfam" id="PF04542">
    <property type="entry name" value="Sigma70_r2"/>
    <property type="match status" value="1"/>
</dbReference>
<dbReference type="InterPro" id="IPR007627">
    <property type="entry name" value="RNA_pol_sigma70_r2"/>
</dbReference>
<keyword evidence="4" id="KW-0731">Sigma factor</keyword>
<evidence type="ECO:0000256" key="3">
    <source>
        <dbReference type="ARBA" id="ARBA00023015"/>
    </source>
</evidence>
<evidence type="ECO:0000313" key="10">
    <source>
        <dbReference type="Proteomes" id="UP001597041"/>
    </source>
</evidence>
<keyword evidence="10" id="KW-1185">Reference proteome</keyword>
<evidence type="ECO:0000256" key="4">
    <source>
        <dbReference type="ARBA" id="ARBA00023082"/>
    </source>
</evidence>
<dbReference type="InterPro" id="IPR013325">
    <property type="entry name" value="RNA_pol_sigma_r2"/>
</dbReference>
<sequence>MSKKLWELEDFIEQNQRRVYYQMARLQIEEEKEEYFQEGLVAMWRAYENYMPDKGPLATYMNFQIRNRLVDVFRKSMVEKKYFEQLGHEQNVETKSGNYSQAHGKKISAEFEGGGDPQEIVEHNNENDFYQFTTLLTDKQKVWFHCAILEGLSNQEIAIQEKVSIEAVKSWAKSSKKKLRKIDWNRG</sequence>
<protein>
    <submittedName>
        <fullName evidence="9">Sigma-70 family RNA polymerase sigma factor</fullName>
    </submittedName>
</protein>
<dbReference type="InterPro" id="IPR039425">
    <property type="entry name" value="RNA_pol_sigma-70-like"/>
</dbReference>
<dbReference type="InterPro" id="IPR014284">
    <property type="entry name" value="RNA_pol_sigma-70_dom"/>
</dbReference>
<dbReference type="Proteomes" id="UP001597041">
    <property type="component" value="Unassembled WGS sequence"/>
</dbReference>
<dbReference type="InterPro" id="IPR036388">
    <property type="entry name" value="WH-like_DNA-bd_sf"/>
</dbReference>
<feature type="domain" description="RNA polymerase sigma-70 region 2" evidence="8">
    <location>
        <begin position="11"/>
        <end position="75"/>
    </location>
</feature>
<dbReference type="PANTHER" id="PTHR43133:SF8">
    <property type="entry name" value="RNA POLYMERASE SIGMA FACTOR HI_1459-RELATED"/>
    <property type="match status" value="1"/>
</dbReference>
<accession>A0ABW3NJZ0</accession>
<proteinExistence type="inferred from homology"/>
<evidence type="ECO:0000259" key="8">
    <source>
        <dbReference type="Pfam" id="PF04542"/>
    </source>
</evidence>
<dbReference type="Pfam" id="PF04297">
    <property type="entry name" value="UPF0122"/>
    <property type="match status" value="1"/>
</dbReference>
<evidence type="ECO:0000256" key="1">
    <source>
        <dbReference type="ARBA" id="ARBA00008720"/>
    </source>
</evidence>
<name>A0ABW3NJZ0_9BACI</name>
<comment type="function">
    <text evidence="7">Might take part in the signal recognition particle (SRP) pathway. This is inferred from the conservation of its genetic proximity to ftsY/ffh. May be a regulatory protein.</text>
</comment>
<keyword evidence="6" id="KW-0804">Transcription</keyword>
<dbReference type="InterPro" id="IPR013324">
    <property type="entry name" value="RNA_pol_sigma_r3/r4-like"/>
</dbReference>
<reference evidence="10" key="1">
    <citation type="journal article" date="2019" name="Int. J. Syst. Evol. Microbiol.">
        <title>The Global Catalogue of Microorganisms (GCM) 10K type strain sequencing project: providing services to taxonomists for standard genome sequencing and annotation.</title>
        <authorList>
            <consortium name="The Broad Institute Genomics Platform"/>
            <consortium name="The Broad Institute Genome Sequencing Center for Infectious Disease"/>
            <person name="Wu L."/>
            <person name="Ma J."/>
        </authorList>
    </citation>
    <scope>NUCLEOTIDE SEQUENCE [LARGE SCALE GENOMIC DNA]</scope>
    <source>
        <strain evidence="10">CCUG 56608</strain>
    </source>
</reference>
<evidence type="ECO:0000313" key="9">
    <source>
        <dbReference type="EMBL" id="MFD1067669.1"/>
    </source>
</evidence>
<comment type="caution">
    <text evidence="9">The sequence shown here is derived from an EMBL/GenBank/DDBJ whole genome shotgun (WGS) entry which is preliminary data.</text>
</comment>
<comment type="similarity">
    <text evidence="2">Belongs to the sigma-70 factor family. ECF subfamily.</text>
</comment>